<dbReference type="PANTHER" id="PTHR36505">
    <property type="entry name" value="BLR1072 PROTEIN"/>
    <property type="match status" value="1"/>
</dbReference>
<dbReference type="OrthoDB" id="7274881at2"/>
<dbReference type="Gene3D" id="2.30.30.240">
    <property type="entry name" value="PRC-barrel domain"/>
    <property type="match status" value="1"/>
</dbReference>
<sequence length="122" mass="13594">MDHKTETTNLIGSDKVSGTEVYNGAGDHLGEISSVMIDKVSGKVAYAVMSFGGFLGIGEQYHPLPWSTLTYDTDKGGYVVNLSREQLEGAPHYEARDTPDWGDRAYERRLHDYYGVNPYWGI</sequence>
<evidence type="ECO:0000313" key="2">
    <source>
        <dbReference type="EMBL" id="PXW61856.1"/>
    </source>
</evidence>
<dbReference type="InterPro" id="IPR027275">
    <property type="entry name" value="PRC-brl_dom"/>
</dbReference>
<feature type="domain" description="PRC-barrel" evidence="1">
    <location>
        <begin position="14"/>
        <end position="86"/>
    </location>
</feature>
<dbReference type="RefSeq" id="WP_110374142.1">
    <property type="nucleotide sequence ID" value="NZ_CAKNFM010000006.1"/>
</dbReference>
<dbReference type="AlphaFoldDB" id="A0A2V3UEB7"/>
<accession>A0A2V3UEB7</accession>
<dbReference type="Pfam" id="PF05239">
    <property type="entry name" value="PRC"/>
    <property type="match status" value="1"/>
</dbReference>
<evidence type="ECO:0000313" key="3">
    <source>
        <dbReference type="Proteomes" id="UP000248021"/>
    </source>
</evidence>
<dbReference type="PANTHER" id="PTHR36505:SF1">
    <property type="entry name" value="BLR1072 PROTEIN"/>
    <property type="match status" value="1"/>
</dbReference>
<proteinExistence type="predicted"/>
<dbReference type="InterPro" id="IPR011033">
    <property type="entry name" value="PRC_barrel-like_sf"/>
</dbReference>
<dbReference type="Proteomes" id="UP000248021">
    <property type="component" value="Unassembled WGS sequence"/>
</dbReference>
<protein>
    <submittedName>
        <fullName evidence="2">PRC-barrel domain protein</fullName>
    </submittedName>
</protein>
<comment type="caution">
    <text evidence="2">The sequence shown here is derived from an EMBL/GenBank/DDBJ whole genome shotgun (WGS) entry which is preliminary data.</text>
</comment>
<dbReference type="SUPFAM" id="SSF50346">
    <property type="entry name" value="PRC-barrel domain"/>
    <property type="match status" value="1"/>
</dbReference>
<name>A0A2V3UEB7_9HYPH</name>
<dbReference type="EMBL" id="QJJK01000003">
    <property type="protein sequence ID" value="PXW61856.1"/>
    <property type="molecule type" value="Genomic_DNA"/>
</dbReference>
<organism evidence="2 3">
    <name type="scientific">Chelatococcus asaccharovorans</name>
    <dbReference type="NCBI Taxonomy" id="28210"/>
    <lineage>
        <taxon>Bacteria</taxon>
        <taxon>Pseudomonadati</taxon>
        <taxon>Pseudomonadota</taxon>
        <taxon>Alphaproteobacteria</taxon>
        <taxon>Hyphomicrobiales</taxon>
        <taxon>Chelatococcaceae</taxon>
        <taxon>Chelatococcus</taxon>
    </lineage>
</organism>
<gene>
    <name evidence="2" type="ORF">C7450_103375</name>
</gene>
<keyword evidence="3" id="KW-1185">Reference proteome</keyword>
<reference evidence="2 3" key="1">
    <citation type="submission" date="2018-05" db="EMBL/GenBank/DDBJ databases">
        <title>Genomic Encyclopedia of Type Strains, Phase IV (KMG-IV): sequencing the most valuable type-strain genomes for metagenomic binning, comparative biology and taxonomic classification.</title>
        <authorList>
            <person name="Goeker M."/>
        </authorList>
    </citation>
    <scope>NUCLEOTIDE SEQUENCE [LARGE SCALE GENOMIC DNA]</scope>
    <source>
        <strain evidence="2 3">DSM 6462</strain>
    </source>
</reference>
<evidence type="ECO:0000259" key="1">
    <source>
        <dbReference type="Pfam" id="PF05239"/>
    </source>
</evidence>